<organism evidence="2 3">
    <name type="scientific">Alsobacter ponti</name>
    <dbReference type="NCBI Taxonomy" id="2962936"/>
    <lineage>
        <taxon>Bacteria</taxon>
        <taxon>Pseudomonadati</taxon>
        <taxon>Pseudomonadota</taxon>
        <taxon>Alphaproteobacteria</taxon>
        <taxon>Hyphomicrobiales</taxon>
        <taxon>Alsobacteraceae</taxon>
        <taxon>Alsobacter</taxon>
    </lineage>
</organism>
<keyword evidence="2" id="KW-0560">Oxidoreductase</keyword>
<dbReference type="RefSeq" id="WP_254739024.1">
    <property type="nucleotide sequence ID" value="NZ_JANCLU010000003.1"/>
</dbReference>
<dbReference type="InterPro" id="IPR011008">
    <property type="entry name" value="Dimeric_a/b-barrel"/>
</dbReference>
<dbReference type="PROSITE" id="PS51725">
    <property type="entry name" value="ABM"/>
    <property type="match status" value="1"/>
</dbReference>
<dbReference type="SUPFAM" id="SSF54909">
    <property type="entry name" value="Dimeric alpha+beta barrel"/>
    <property type="match status" value="1"/>
</dbReference>
<dbReference type="Pfam" id="PF03992">
    <property type="entry name" value="ABM"/>
    <property type="match status" value="1"/>
</dbReference>
<gene>
    <name evidence="2" type="ORF">NK718_04420</name>
</gene>
<keyword evidence="2" id="KW-0503">Monooxygenase</keyword>
<sequence>METGTGAPVTLINVLSVDPDKQRQLVDLLRENTETVIRTLPGWIATSLIASTDGKQVVIHSQWETPGDVEGMRADPRMRAYFPKIAALATMASTTGTVVMAHRR</sequence>
<accession>A0ABT1L8L5</accession>
<keyword evidence="3" id="KW-1185">Reference proteome</keyword>
<comment type="caution">
    <text evidence="2">The sequence shown here is derived from an EMBL/GenBank/DDBJ whole genome shotgun (WGS) entry which is preliminary data.</text>
</comment>
<dbReference type="EMBL" id="JANCLU010000003">
    <property type="protein sequence ID" value="MCP8937749.1"/>
    <property type="molecule type" value="Genomic_DNA"/>
</dbReference>
<feature type="domain" description="ABM" evidence="1">
    <location>
        <begin position="9"/>
        <end position="98"/>
    </location>
</feature>
<dbReference type="Gene3D" id="3.30.70.100">
    <property type="match status" value="1"/>
</dbReference>
<evidence type="ECO:0000313" key="3">
    <source>
        <dbReference type="Proteomes" id="UP001205890"/>
    </source>
</evidence>
<proteinExistence type="predicted"/>
<protein>
    <submittedName>
        <fullName evidence="2">Antibiotic biosynthesis monooxygenase</fullName>
    </submittedName>
</protein>
<reference evidence="2 3" key="1">
    <citation type="submission" date="2022-07" db="EMBL/GenBank/DDBJ databases">
        <authorList>
            <person name="Li W.-J."/>
            <person name="Deng Q.-Q."/>
        </authorList>
    </citation>
    <scope>NUCLEOTIDE SEQUENCE [LARGE SCALE GENOMIC DNA]</scope>
    <source>
        <strain evidence="2 3">SYSU M60028</strain>
    </source>
</reference>
<dbReference type="InterPro" id="IPR007138">
    <property type="entry name" value="ABM_dom"/>
</dbReference>
<dbReference type="Proteomes" id="UP001205890">
    <property type="component" value="Unassembled WGS sequence"/>
</dbReference>
<evidence type="ECO:0000259" key="1">
    <source>
        <dbReference type="PROSITE" id="PS51725"/>
    </source>
</evidence>
<name>A0ABT1L8L5_9HYPH</name>
<evidence type="ECO:0000313" key="2">
    <source>
        <dbReference type="EMBL" id="MCP8937749.1"/>
    </source>
</evidence>
<dbReference type="GO" id="GO:0004497">
    <property type="term" value="F:monooxygenase activity"/>
    <property type="evidence" value="ECO:0007669"/>
    <property type="project" value="UniProtKB-KW"/>
</dbReference>